<dbReference type="Proteomes" id="UP000306236">
    <property type="component" value="Unassembled WGS sequence"/>
</dbReference>
<keyword evidence="4" id="KW-1185">Reference proteome</keyword>
<evidence type="ECO:0000259" key="2">
    <source>
        <dbReference type="Pfam" id="PF01266"/>
    </source>
</evidence>
<dbReference type="Gene3D" id="3.30.9.10">
    <property type="entry name" value="D-Amino Acid Oxidase, subunit A, domain 2"/>
    <property type="match status" value="1"/>
</dbReference>
<sequence>MTLALAPASHGLWRDTAIMAPVTQPLQRQIEVDIAVVGAGFTGLSTALHLAEAGRVSVAVLEAHEIGFGASGRNAGMVNAGAWIEPDELPKRLGAEYGGRLLRVLGDGPDLVYALIARYRIACDAHQNGNLHCAIGQKGLANITERARQWARHGVAVQLLDATQTARLVGTTAYAGSLLDPRTGTIQPLSYVRGLAQAAIGLGAQVFTQSPLIEAQRVGGQWHLSTANGGMLKARQVVVATNTQQIQGADAWPQLQADLLRMPYFNVATQPLPAHLRERLLPQGRGAWDTAAVLSSFRMDARGRLVYGSVGAIGRQGQTGKDAHVQWVRRSMRQLFPELHGVGIDYAWHGWIDATDNHLPRLHQLAPQVWALTGYNGRGIGPGTIFGRELARMLLGQIRPEELPLPISHAVKPIRFKAAKERFYLDASRLAHAVTRRI</sequence>
<keyword evidence="1" id="KW-0560">Oxidoreductase</keyword>
<gene>
    <name evidence="3" type="ORF">E8K88_08965</name>
</gene>
<dbReference type="OrthoDB" id="9342835at2"/>
<dbReference type="AlphaFoldDB" id="A0A4S5BLH8"/>
<dbReference type="Gene3D" id="3.50.50.60">
    <property type="entry name" value="FAD/NAD(P)-binding domain"/>
    <property type="match status" value="1"/>
</dbReference>
<dbReference type="PANTHER" id="PTHR13847">
    <property type="entry name" value="SARCOSINE DEHYDROGENASE-RELATED"/>
    <property type="match status" value="1"/>
</dbReference>
<dbReference type="SUPFAM" id="SSF51905">
    <property type="entry name" value="FAD/NAD(P)-binding domain"/>
    <property type="match status" value="1"/>
</dbReference>
<proteinExistence type="predicted"/>
<dbReference type="InterPro" id="IPR036188">
    <property type="entry name" value="FAD/NAD-bd_sf"/>
</dbReference>
<evidence type="ECO:0000313" key="4">
    <source>
        <dbReference type="Proteomes" id="UP000306236"/>
    </source>
</evidence>
<dbReference type="PANTHER" id="PTHR13847:SF281">
    <property type="entry name" value="FAD DEPENDENT OXIDOREDUCTASE DOMAIN-CONTAINING PROTEIN"/>
    <property type="match status" value="1"/>
</dbReference>
<evidence type="ECO:0000256" key="1">
    <source>
        <dbReference type="ARBA" id="ARBA00023002"/>
    </source>
</evidence>
<dbReference type="EMBL" id="SSWX01000010">
    <property type="protein sequence ID" value="THJ33404.1"/>
    <property type="molecule type" value="Genomic_DNA"/>
</dbReference>
<dbReference type="GO" id="GO:0005737">
    <property type="term" value="C:cytoplasm"/>
    <property type="evidence" value="ECO:0007669"/>
    <property type="project" value="TreeGrafter"/>
</dbReference>
<reference evidence="3 4" key="1">
    <citation type="submission" date="2019-04" db="EMBL/GenBank/DDBJ databases">
        <title>Lampropedia sp YIM MLB12 draf genome.</title>
        <authorList>
            <person name="Wang Y.-X."/>
        </authorList>
    </citation>
    <scope>NUCLEOTIDE SEQUENCE [LARGE SCALE GENOMIC DNA]</scope>
    <source>
        <strain evidence="3 4">YIM MLB12</strain>
    </source>
</reference>
<dbReference type="GO" id="GO:0016491">
    <property type="term" value="F:oxidoreductase activity"/>
    <property type="evidence" value="ECO:0007669"/>
    <property type="project" value="UniProtKB-KW"/>
</dbReference>
<dbReference type="InterPro" id="IPR006076">
    <property type="entry name" value="FAD-dep_OxRdtase"/>
</dbReference>
<organism evidence="3 4">
    <name type="scientific">Lampropedia aestuarii</name>
    <dbReference type="NCBI Taxonomy" id="2562762"/>
    <lineage>
        <taxon>Bacteria</taxon>
        <taxon>Pseudomonadati</taxon>
        <taxon>Pseudomonadota</taxon>
        <taxon>Betaproteobacteria</taxon>
        <taxon>Burkholderiales</taxon>
        <taxon>Comamonadaceae</taxon>
        <taxon>Lampropedia</taxon>
    </lineage>
</organism>
<accession>A0A4S5BLH8</accession>
<comment type="caution">
    <text evidence="3">The sequence shown here is derived from an EMBL/GenBank/DDBJ whole genome shotgun (WGS) entry which is preliminary data.</text>
</comment>
<name>A0A4S5BLH8_9BURK</name>
<protein>
    <submittedName>
        <fullName evidence="3">FAD-binding oxidoreductase</fullName>
    </submittedName>
</protein>
<dbReference type="RefSeq" id="WP_136406329.1">
    <property type="nucleotide sequence ID" value="NZ_SSWX01000010.1"/>
</dbReference>
<dbReference type="Pfam" id="PF01266">
    <property type="entry name" value="DAO"/>
    <property type="match status" value="1"/>
</dbReference>
<evidence type="ECO:0000313" key="3">
    <source>
        <dbReference type="EMBL" id="THJ33404.1"/>
    </source>
</evidence>
<feature type="domain" description="FAD dependent oxidoreductase" evidence="2">
    <location>
        <begin position="33"/>
        <end position="393"/>
    </location>
</feature>